<dbReference type="Gene3D" id="3.40.50.150">
    <property type="entry name" value="Vaccinia Virus protein VP39"/>
    <property type="match status" value="1"/>
</dbReference>
<proteinExistence type="predicted"/>
<dbReference type="GO" id="GO:0032259">
    <property type="term" value="P:methylation"/>
    <property type="evidence" value="ECO:0007669"/>
    <property type="project" value="UniProtKB-KW"/>
</dbReference>
<dbReference type="InterPro" id="IPR013216">
    <property type="entry name" value="Methyltransf_11"/>
</dbReference>
<keyword evidence="2" id="KW-0808">Transferase</keyword>
<dbReference type="Pfam" id="PF08241">
    <property type="entry name" value="Methyltransf_11"/>
    <property type="match status" value="1"/>
</dbReference>
<accession>A0A0E3UZQ3</accession>
<reference evidence="2 3" key="1">
    <citation type="submission" date="2014-03" db="EMBL/GenBank/DDBJ databases">
        <title>Genome of Polynucleobacter strain MWH-MoK4.</title>
        <authorList>
            <person name="Hahn M.W."/>
        </authorList>
    </citation>
    <scope>NUCLEOTIDE SEQUENCE [LARGE SCALE GENOMIC DNA]</scope>
    <source>
        <strain evidence="2 3">MWH-MoK4</strain>
    </source>
</reference>
<dbReference type="PATRIC" id="fig|576611.7.peg.273"/>
<dbReference type="AlphaFoldDB" id="A0A0E3UZQ3"/>
<dbReference type="Proteomes" id="UP000061135">
    <property type="component" value="Chromosome"/>
</dbReference>
<sequence>MSISKRFKMFKKQTGRALLGRNPFDLAYYFCKGNGLEVGARNNPYSFARGCKVSYADIGNTDEIKSILAEGFRLGLKREESGFVGVDLILRGPRYGFELIGNNFFDFVYSDNVLEHTPNPIFAIVEQLRVTKVGGYVYTVIPNKYFTFDRNREATPASLLIEKYQKNIFHYTIDEALDIILKTENFPSMNLEGDALLDHARKMILANDGEYHFHVFDIKNTMEMLDYICQNKSATLRYFSAPDFKYIHFAICKEA</sequence>
<feature type="domain" description="Methyltransferase type 11" evidence="1">
    <location>
        <begin position="102"/>
        <end position="138"/>
    </location>
</feature>
<dbReference type="KEGG" id="pdq:CL55_00002710"/>
<gene>
    <name evidence="2" type="ORF">CL55_00002710</name>
</gene>
<dbReference type="InterPro" id="IPR029063">
    <property type="entry name" value="SAM-dependent_MTases_sf"/>
</dbReference>
<evidence type="ECO:0000313" key="2">
    <source>
        <dbReference type="EMBL" id="AKD24604.1"/>
    </source>
</evidence>
<evidence type="ECO:0000313" key="3">
    <source>
        <dbReference type="Proteomes" id="UP000061135"/>
    </source>
</evidence>
<dbReference type="SUPFAM" id="SSF53335">
    <property type="entry name" value="S-adenosyl-L-methionine-dependent methyltransferases"/>
    <property type="match status" value="1"/>
</dbReference>
<name>A0A0E3UZQ3_9BURK</name>
<organism evidence="2 3">
    <name type="scientific">Polynucleobacter duraquae</name>
    <dbReference type="NCBI Taxonomy" id="1835254"/>
    <lineage>
        <taxon>Bacteria</taxon>
        <taxon>Pseudomonadati</taxon>
        <taxon>Pseudomonadota</taxon>
        <taxon>Betaproteobacteria</taxon>
        <taxon>Burkholderiales</taxon>
        <taxon>Burkholderiaceae</taxon>
        <taxon>Polynucleobacter</taxon>
    </lineage>
</organism>
<evidence type="ECO:0000259" key="1">
    <source>
        <dbReference type="Pfam" id="PF08241"/>
    </source>
</evidence>
<keyword evidence="3" id="KW-1185">Reference proteome</keyword>
<dbReference type="GO" id="GO:0008757">
    <property type="term" value="F:S-adenosylmethionine-dependent methyltransferase activity"/>
    <property type="evidence" value="ECO:0007669"/>
    <property type="project" value="InterPro"/>
</dbReference>
<protein>
    <submittedName>
        <fullName evidence="2">Methyltransferase domain</fullName>
    </submittedName>
</protein>
<dbReference type="STRING" id="1835254.CL55_00002710"/>
<dbReference type="HOGENOM" id="CLU_1089303_0_0_4"/>
<dbReference type="EMBL" id="CP007501">
    <property type="protein sequence ID" value="AKD24604.1"/>
    <property type="molecule type" value="Genomic_DNA"/>
</dbReference>
<keyword evidence="2" id="KW-0489">Methyltransferase</keyword>